<comment type="subcellular location">
    <subcellularLocation>
        <location evidence="1">Cytoplasm</location>
    </subcellularLocation>
</comment>
<keyword evidence="3" id="KW-0963">Cytoplasm</keyword>
<name>A0A1I8I9Y3_9PLAT</name>
<dbReference type="Pfam" id="PF07701">
    <property type="entry name" value="HNOBA"/>
    <property type="match status" value="1"/>
</dbReference>
<dbReference type="WBParaSite" id="maker-uti_cns_0010822-snap-gene-0.2-mRNA-1">
    <property type="protein sequence ID" value="maker-uti_cns_0010822-snap-gene-0.2-mRNA-1"/>
    <property type="gene ID" value="maker-uti_cns_0010822-snap-gene-0.2"/>
</dbReference>
<evidence type="ECO:0000256" key="5">
    <source>
        <dbReference type="ARBA" id="ARBA00023134"/>
    </source>
</evidence>
<dbReference type="GO" id="GO:0038060">
    <property type="term" value="P:nitric oxide-cGMP-mediated signaling"/>
    <property type="evidence" value="ECO:0007669"/>
    <property type="project" value="TreeGrafter"/>
</dbReference>
<evidence type="ECO:0000256" key="2">
    <source>
        <dbReference type="ARBA" id="ARBA00012202"/>
    </source>
</evidence>
<keyword evidence="5" id="KW-0342">GTP-binding</keyword>
<dbReference type="InterPro" id="IPR024096">
    <property type="entry name" value="NO_sig/Golgi_transp_ligand-bd"/>
</dbReference>
<dbReference type="GO" id="GO:0070026">
    <property type="term" value="F:nitric oxide binding"/>
    <property type="evidence" value="ECO:0007669"/>
    <property type="project" value="TreeGrafter"/>
</dbReference>
<dbReference type="GO" id="GO:0070482">
    <property type="term" value="P:response to oxygen levels"/>
    <property type="evidence" value="ECO:0007669"/>
    <property type="project" value="TreeGrafter"/>
</dbReference>
<dbReference type="PANTHER" id="PTHR45655:SF10">
    <property type="entry name" value="SOLUBLE GUANYLATE CYCLASE 88E"/>
    <property type="match status" value="1"/>
</dbReference>
<feature type="compositionally biased region" description="Basic and acidic residues" evidence="8">
    <location>
        <begin position="308"/>
        <end position="321"/>
    </location>
</feature>
<dbReference type="Proteomes" id="UP000095280">
    <property type="component" value="Unplaced"/>
</dbReference>
<accession>A0A1I8I9Y3</accession>
<evidence type="ECO:0000256" key="6">
    <source>
        <dbReference type="ARBA" id="ARBA00023239"/>
    </source>
</evidence>
<dbReference type="InterPro" id="IPR001054">
    <property type="entry name" value="A/G_cyclase"/>
</dbReference>
<dbReference type="SMART" id="SM00044">
    <property type="entry name" value="CYCc"/>
    <property type="match status" value="1"/>
</dbReference>
<evidence type="ECO:0000313" key="10">
    <source>
        <dbReference type="Proteomes" id="UP000095280"/>
    </source>
</evidence>
<keyword evidence="7" id="KW-0141">cGMP biosynthesis</keyword>
<evidence type="ECO:0000313" key="11">
    <source>
        <dbReference type="WBParaSite" id="maker-uti_cns_0010822-snap-gene-0.2-mRNA-1"/>
    </source>
</evidence>
<dbReference type="PANTHER" id="PTHR45655">
    <property type="entry name" value="GUANYLATE CYCLASE SOLUBLE SUBUNIT BETA-2"/>
    <property type="match status" value="1"/>
</dbReference>
<dbReference type="GO" id="GO:0019826">
    <property type="term" value="F:oxygen sensor activity"/>
    <property type="evidence" value="ECO:0007669"/>
    <property type="project" value="TreeGrafter"/>
</dbReference>
<dbReference type="GO" id="GO:0005525">
    <property type="term" value="F:GTP binding"/>
    <property type="evidence" value="ECO:0007669"/>
    <property type="project" value="UniProtKB-KW"/>
</dbReference>
<feature type="region of interest" description="Disordered" evidence="8">
    <location>
        <begin position="296"/>
        <end position="321"/>
    </location>
</feature>
<keyword evidence="4" id="KW-0547">Nucleotide-binding</keyword>
<dbReference type="GO" id="GO:0020037">
    <property type="term" value="F:heme binding"/>
    <property type="evidence" value="ECO:0007669"/>
    <property type="project" value="InterPro"/>
</dbReference>
<dbReference type="SUPFAM" id="SSF111126">
    <property type="entry name" value="Ligand-binding domain in the NO signalling and Golgi transport"/>
    <property type="match status" value="1"/>
</dbReference>
<dbReference type="InterPro" id="IPR011645">
    <property type="entry name" value="HNOB_dom_associated"/>
</dbReference>
<dbReference type="InterPro" id="IPR011644">
    <property type="entry name" value="Heme_NO-bd"/>
</dbReference>
<sequence length="717" mass="81309">KLPRSQRQCTASYLKESSTILSTPMVLRLGQKIRELAECRHPTFETRRGYNEHLLMQLFEAASSLTGLTVDQLTFENGCFFVGYLAKYGYDKVLRVMGRHLRDFYHGIDNLHEHLRFSYPRIRPPTFIVADESPTGAERGMRILYKTRRPGFQHYARGQLYTIARVLYQLELDIGLVDSSQQGAYSLYVYELRFDNVAYSGEHSTAYRIIDPDSYVVPYRDFITLFPYYLALDRSLTVSAAGSGFANILGEAADGVHFGINFMLIRPFIDCCWDEFLKHRHNIFEIAAYNRTVSAGGKAQCAPPDRGQTGDKSEDTSLSRSDDSKLVRFKGQMIYMPTWDRLLYICSPRLKNTHEMALKNIYLNDLSLHDCSRDLTLAGDQQSEELFELLRQQQERTRQMELSMRKLDRERKRADSLLFECLPKSVARKLRKGLDPMTTIKTHESVSICFSKVVDFQEICRQLSVTDIVNLLNTMYTRFDMRLEKHQVYKVETIGDSYMLMSGAPRATPYHAAHIAEMALDMLAEAHRIVRPSGDSSPTGAADTAAVEPLRIQVGCHSGSIVAGVVGLMTPRYCLFGDTVNVASRMMTCGRPDSVHISASFQRCIDDFPYEVEQREPVHVKGKGRMVTYYLLGRSGKSNLEYQQLTEWLDIDRNKLDESSDENTDNTTTASASQTLQRICREVAAAGDSDSDSDAEAATLSCSGRTGSRCRHLLRPP</sequence>
<keyword evidence="10" id="KW-1185">Reference proteome</keyword>
<feature type="domain" description="Guanylate cyclase" evidence="9">
    <location>
        <begin position="447"/>
        <end position="587"/>
    </location>
</feature>
<dbReference type="AlphaFoldDB" id="A0A1I8I9Y3"/>
<evidence type="ECO:0000256" key="4">
    <source>
        <dbReference type="ARBA" id="ARBA00022741"/>
    </source>
</evidence>
<dbReference type="PROSITE" id="PS50125">
    <property type="entry name" value="GUANYLATE_CYCLASE_2"/>
    <property type="match status" value="1"/>
</dbReference>
<evidence type="ECO:0000256" key="3">
    <source>
        <dbReference type="ARBA" id="ARBA00022490"/>
    </source>
</evidence>
<dbReference type="InterPro" id="IPR042463">
    <property type="entry name" value="HNOB_dom_associated_sf"/>
</dbReference>
<evidence type="ECO:0000256" key="8">
    <source>
        <dbReference type="SAM" id="MobiDB-lite"/>
    </source>
</evidence>
<dbReference type="CDD" id="cd07302">
    <property type="entry name" value="CHD"/>
    <property type="match status" value="1"/>
</dbReference>
<dbReference type="SUPFAM" id="SSF55073">
    <property type="entry name" value="Nucleotide cyclase"/>
    <property type="match status" value="1"/>
</dbReference>
<dbReference type="Pfam" id="PF00211">
    <property type="entry name" value="Guanylate_cyc"/>
    <property type="match status" value="1"/>
</dbReference>
<proteinExistence type="predicted"/>
<keyword evidence="6" id="KW-0456">Lyase</keyword>
<dbReference type="Gene3D" id="3.90.1520.10">
    <property type="entry name" value="H-NOX domain"/>
    <property type="match status" value="1"/>
</dbReference>
<dbReference type="Gene3D" id="6.10.250.780">
    <property type="match status" value="1"/>
</dbReference>
<dbReference type="InterPro" id="IPR038158">
    <property type="entry name" value="H-NOX_domain_sf"/>
</dbReference>
<dbReference type="Pfam" id="PF07700">
    <property type="entry name" value="HNOB"/>
    <property type="match status" value="1"/>
</dbReference>
<evidence type="ECO:0000256" key="7">
    <source>
        <dbReference type="ARBA" id="ARBA00023293"/>
    </source>
</evidence>
<dbReference type="Gene3D" id="3.30.70.1230">
    <property type="entry name" value="Nucleotide cyclase"/>
    <property type="match status" value="1"/>
</dbReference>
<dbReference type="Gene3D" id="3.30.450.260">
    <property type="entry name" value="Haem NO binding associated domain"/>
    <property type="match status" value="1"/>
</dbReference>
<organism evidence="10 11">
    <name type="scientific">Macrostomum lignano</name>
    <dbReference type="NCBI Taxonomy" id="282301"/>
    <lineage>
        <taxon>Eukaryota</taxon>
        <taxon>Metazoa</taxon>
        <taxon>Spiralia</taxon>
        <taxon>Lophotrochozoa</taxon>
        <taxon>Platyhelminthes</taxon>
        <taxon>Rhabditophora</taxon>
        <taxon>Macrostomorpha</taxon>
        <taxon>Macrostomida</taxon>
        <taxon>Macrostomidae</taxon>
        <taxon>Macrostomum</taxon>
    </lineage>
</organism>
<dbReference type="GO" id="GO:0008074">
    <property type="term" value="C:guanylate cyclase complex, soluble"/>
    <property type="evidence" value="ECO:0007669"/>
    <property type="project" value="TreeGrafter"/>
</dbReference>
<dbReference type="GO" id="GO:0004383">
    <property type="term" value="F:guanylate cyclase activity"/>
    <property type="evidence" value="ECO:0007669"/>
    <property type="project" value="UniProtKB-EC"/>
</dbReference>
<dbReference type="InterPro" id="IPR029787">
    <property type="entry name" value="Nucleotide_cyclase"/>
</dbReference>
<reference evidence="11" key="1">
    <citation type="submission" date="2016-11" db="UniProtKB">
        <authorList>
            <consortium name="WormBaseParasite"/>
        </authorList>
    </citation>
    <scope>IDENTIFICATION</scope>
</reference>
<evidence type="ECO:0000256" key="1">
    <source>
        <dbReference type="ARBA" id="ARBA00004496"/>
    </source>
</evidence>
<dbReference type="EC" id="4.6.1.2" evidence="2"/>
<evidence type="ECO:0000259" key="9">
    <source>
        <dbReference type="PROSITE" id="PS50125"/>
    </source>
</evidence>
<protein>
    <recommendedName>
        <fullName evidence="2">guanylate cyclase</fullName>
        <ecNumber evidence="2">4.6.1.2</ecNumber>
    </recommendedName>
</protein>